<dbReference type="PANTHER" id="PTHR30055">
    <property type="entry name" value="HTH-TYPE TRANSCRIPTIONAL REGULATOR RUTR"/>
    <property type="match status" value="1"/>
</dbReference>
<keyword evidence="2 4" id="KW-0238">DNA-binding</keyword>
<evidence type="ECO:0000313" key="7">
    <source>
        <dbReference type="Proteomes" id="UP000677913"/>
    </source>
</evidence>
<dbReference type="SUPFAM" id="SSF46689">
    <property type="entry name" value="Homeodomain-like"/>
    <property type="match status" value="1"/>
</dbReference>
<organism evidence="6 7">
    <name type="scientific">Actinocrinis puniceicyclus</name>
    <dbReference type="NCBI Taxonomy" id="977794"/>
    <lineage>
        <taxon>Bacteria</taxon>
        <taxon>Bacillati</taxon>
        <taxon>Actinomycetota</taxon>
        <taxon>Actinomycetes</taxon>
        <taxon>Catenulisporales</taxon>
        <taxon>Actinospicaceae</taxon>
        <taxon>Actinocrinis</taxon>
    </lineage>
</organism>
<evidence type="ECO:0000256" key="1">
    <source>
        <dbReference type="ARBA" id="ARBA00023015"/>
    </source>
</evidence>
<sequence length="195" mass="21210">MTSADAVTVTSVAGRRPQRADARRNYEKLLAIAGEAFAEDSAVTLEAIARRADVGIGTLYRHFPSRPALLEAIYVGQVEELCRSARELSATLSPWDALVQWLHRYVGYVGTKHALAEQLTASIGQPTAVFGNCRQALFAEGEPLLARAQEAGAVRPDVGFEDVLRLVSGITMVKFSDERQMDRVLGVALDGLRAR</sequence>
<evidence type="ECO:0000256" key="2">
    <source>
        <dbReference type="ARBA" id="ARBA00023125"/>
    </source>
</evidence>
<evidence type="ECO:0000259" key="5">
    <source>
        <dbReference type="PROSITE" id="PS50977"/>
    </source>
</evidence>
<dbReference type="AlphaFoldDB" id="A0A8J7WQB8"/>
<dbReference type="Pfam" id="PF21597">
    <property type="entry name" value="TetR_C_43"/>
    <property type="match status" value="1"/>
</dbReference>
<gene>
    <name evidence="6" type="ORF">KGA66_13710</name>
</gene>
<name>A0A8J7WQB8_9ACTN</name>
<dbReference type="Gene3D" id="1.10.357.10">
    <property type="entry name" value="Tetracycline Repressor, domain 2"/>
    <property type="match status" value="1"/>
</dbReference>
<evidence type="ECO:0000313" key="6">
    <source>
        <dbReference type="EMBL" id="MBS2964109.1"/>
    </source>
</evidence>
<dbReference type="Pfam" id="PF00440">
    <property type="entry name" value="TetR_N"/>
    <property type="match status" value="1"/>
</dbReference>
<dbReference type="GO" id="GO:0003700">
    <property type="term" value="F:DNA-binding transcription factor activity"/>
    <property type="evidence" value="ECO:0007669"/>
    <property type="project" value="TreeGrafter"/>
</dbReference>
<dbReference type="RefSeq" id="WP_211468444.1">
    <property type="nucleotide sequence ID" value="NZ_JAGSXH010000042.1"/>
</dbReference>
<reference evidence="6" key="1">
    <citation type="submission" date="2021-04" db="EMBL/GenBank/DDBJ databases">
        <title>Genome based classification of Actinospica acidithermotolerans sp. nov., an actinobacterium isolated from an Indonesian hot spring.</title>
        <authorList>
            <person name="Kusuma A.B."/>
            <person name="Putra K.E."/>
            <person name="Nafisah S."/>
            <person name="Loh J."/>
            <person name="Nouioui I."/>
            <person name="Goodfellow M."/>
        </authorList>
    </citation>
    <scope>NUCLEOTIDE SEQUENCE</scope>
    <source>
        <strain evidence="6">DSM 45618</strain>
    </source>
</reference>
<feature type="DNA-binding region" description="H-T-H motif" evidence="4">
    <location>
        <begin position="44"/>
        <end position="63"/>
    </location>
</feature>
<feature type="domain" description="HTH tetR-type" evidence="5">
    <location>
        <begin position="23"/>
        <end position="81"/>
    </location>
</feature>
<dbReference type="InterPro" id="IPR049445">
    <property type="entry name" value="TetR_SbtR-like_C"/>
</dbReference>
<dbReference type="InterPro" id="IPR009057">
    <property type="entry name" value="Homeodomain-like_sf"/>
</dbReference>
<protein>
    <submittedName>
        <fullName evidence="6">TetR/AcrR family transcriptional regulator</fullName>
    </submittedName>
</protein>
<keyword evidence="3" id="KW-0804">Transcription</keyword>
<keyword evidence="1" id="KW-0805">Transcription regulation</keyword>
<keyword evidence="7" id="KW-1185">Reference proteome</keyword>
<dbReference type="PROSITE" id="PS50977">
    <property type="entry name" value="HTH_TETR_2"/>
    <property type="match status" value="1"/>
</dbReference>
<dbReference type="SUPFAM" id="SSF48498">
    <property type="entry name" value="Tetracyclin repressor-like, C-terminal domain"/>
    <property type="match status" value="1"/>
</dbReference>
<comment type="caution">
    <text evidence="6">The sequence shown here is derived from an EMBL/GenBank/DDBJ whole genome shotgun (WGS) entry which is preliminary data.</text>
</comment>
<dbReference type="PANTHER" id="PTHR30055:SF234">
    <property type="entry name" value="HTH-TYPE TRANSCRIPTIONAL REGULATOR BETI"/>
    <property type="match status" value="1"/>
</dbReference>
<dbReference type="EMBL" id="JAGSXH010000042">
    <property type="protein sequence ID" value="MBS2964109.1"/>
    <property type="molecule type" value="Genomic_DNA"/>
</dbReference>
<dbReference type="InterPro" id="IPR050109">
    <property type="entry name" value="HTH-type_TetR-like_transc_reg"/>
</dbReference>
<accession>A0A8J7WQB8</accession>
<dbReference type="InterPro" id="IPR036271">
    <property type="entry name" value="Tet_transcr_reg_TetR-rel_C_sf"/>
</dbReference>
<proteinExistence type="predicted"/>
<dbReference type="InterPro" id="IPR001647">
    <property type="entry name" value="HTH_TetR"/>
</dbReference>
<dbReference type="GO" id="GO:0000976">
    <property type="term" value="F:transcription cis-regulatory region binding"/>
    <property type="evidence" value="ECO:0007669"/>
    <property type="project" value="TreeGrafter"/>
</dbReference>
<evidence type="ECO:0000256" key="4">
    <source>
        <dbReference type="PROSITE-ProRule" id="PRU00335"/>
    </source>
</evidence>
<dbReference type="Proteomes" id="UP000677913">
    <property type="component" value="Unassembled WGS sequence"/>
</dbReference>
<evidence type="ECO:0000256" key="3">
    <source>
        <dbReference type="ARBA" id="ARBA00023163"/>
    </source>
</evidence>